<dbReference type="RefSeq" id="WP_115328183.1">
    <property type="nucleotide sequence ID" value="NZ_JACKST010000044.1"/>
</dbReference>
<evidence type="ECO:0000259" key="1">
    <source>
        <dbReference type="Pfam" id="PF12697"/>
    </source>
</evidence>
<name>A0A378SV69_9MYCO</name>
<dbReference type="InterPro" id="IPR000073">
    <property type="entry name" value="AB_hydrolase_1"/>
</dbReference>
<dbReference type="PANTHER" id="PTHR37017:SF10">
    <property type="entry name" value="AB HYDROLASE-1 DOMAIN-CONTAINING PROTEIN"/>
    <property type="match status" value="1"/>
</dbReference>
<dbReference type="GO" id="GO:0016787">
    <property type="term" value="F:hydrolase activity"/>
    <property type="evidence" value="ECO:0007669"/>
    <property type="project" value="UniProtKB-KW"/>
</dbReference>
<gene>
    <name evidence="2" type="ORF">NCTC10742_04518</name>
</gene>
<protein>
    <submittedName>
        <fullName evidence="2">Hydrolase, alpha/beta fold family protein, putative</fullName>
    </submittedName>
</protein>
<accession>A0A378SV69</accession>
<dbReference type="Proteomes" id="UP000254291">
    <property type="component" value="Unassembled WGS sequence"/>
</dbReference>
<evidence type="ECO:0000313" key="3">
    <source>
        <dbReference type="Proteomes" id="UP000254291"/>
    </source>
</evidence>
<dbReference type="InterPro" id="IPR029058">
    <property type="entry name" value="AB_hydrolase_fold"/>
</dbReference>
<feature type="domain" description="AB hydrolase-1" evidence="1">
    <location>
        <begin position="6"/>
        <end position="235"/>
    </location>
</feature>
<dbReference type="AlphaFoldDB" id="A0A378SV69"/>
<dbReference type="EMBL" id="UGQM01000001">
    <property type="protein sequence ID" value="STZ45267.1"/>
    <property type="molecule type" value="Genomic_DNA"/>
</dbReference>
<dbReference type="InterPro" id="IPR052897">
    <property type="entry name" value="Sec-Metab_Biosynth_Hydrolase"/>
</dbReference>
<dbReference type="Gene3D" id="3.40.50.1820">
    <property type="entry name" value="alpha/beta hydrolase"/>
    <property type="match status" value="1"/>
</dbReference>
<dbReference type="PANTHER" id="PTHR37017">
    <property type="entry name" value="AB HYDROLASE-1 DOMAIN-CONTAINING PROTEIN-RELATED"/>
    <property type="match status" value="1"/>
</dbReference>
<proteinExistence type="predicted"/>
<dbReference type="SUPFAM" id="SSF53474">
    <property type="entry name" value="alpha/beta-Hydrolases"/>
    <property type="match status" value="1"/>
</dbReference>
<reference evidence="2 3" key="1">
    <citation type="submission" date="2018-06" db="EMBL/GenBank/DDBJ databases">
        <authorList>
            <consortium name="Pathogen Informatics"/>
            <person name="Doyle S."/>
        </authorList>
    </citation>
    <scope>NUCLEOTIDE SEQUENCE [LARGE SCALE GENOMIC DNA]</scope>
    <source>
        <strain evidence="2 3">NCTC10742</strain>
    </source>
</reference>
<organism evidence="2 3">
    <name type="scientific">Mycolicibacterium gilvum</name>
    <dbReference type="NCBI Taxonomy" id="1804"/>
    <lineage>
        <taxon>Bacteria</taxon>
        <taxon>Bacillati</taxon>
        <taxon>Actinomycetota</taxon>
        <taxon>Actinomycetes</taxon>
        <taxon>Mycobacteriales</taxon>
        <taxon>Mycobacteriaceae</taxon>
        <taxon>Mycolicibacterium</taxon>
    </lineage>
</organism>
<keyword evidence="2" id="KW-0378">Hydrolase</keyword>
<dbReference type="Pfam" id="PF12697">
    <property type="entry name" value="Abhydrolase_6"/>
    <property type="match status" value="1"/>
</dbReference>
<sequence length="246" mass="26632">MALPGLVLVHGGGYAGDCWDPTVAELRRQEPALDVLAIDLPGRRSRPGDLRTVTFADWVDSAVRDVDAAGLDQIVLAGHSLAGLTIPGMAAKLGAARVRELVFAAASVPPAGATVTDTIGGIAGVLARRRRGVVGPGVTPRWFARYSYTNGMTRAQRRLALERLYPESARAFHEPVYRTGMPDDVPRTWILTTRDRALSPKCQRAGIAALGGVQKLIEMDTCHNLMISEPTRLAEILIERCRLHPR</sequence>
<evidence type="ECO:0000313" key="2">
    <source>
        <dbReference type="EMBL" id="STZ45267.1"/>
    </source>
</evidence>